<evidence type="ECO:0000313" key="2">
    <source>
        <dbReference type="EMBL" id="SUP61412.1"/>
    </source>
</evidence>
<feature type="domain" description="Terminase large subunit-like endonuclease" evidence="1">
    <location>
        <begin position="13"/>
        <end position="122"/>
    </location>
</feature>
<dbReference type="GO" id="GO:0004519">
    <property type="term" value="F:endonuclease activity"/>
    <property type="evidence" value="ECO:0007669"/>
    <property type="project" value="InterPro"/>
</dbReference>
<reference evidence="2 3" key="1">
    <citation type="submission" date="2018-06" db="EMBL/GenBank/DDBJ databases">
        <authorList>
            <consortium name="Pathogen Informatics"/>
            <person name="Doyle S."/>
        </authorList>
    </citation>
    <scope>NUCLEOTIDE SEQUENCE [LARGE SCALE GENOMIC DNA]</scope>
    <source>
        <strain evidence="2 3">NCTC13645</strain>
    </source>
</reference>
<accession>A0A380PA56</accession>
<sequence>MYRQLADKGFCTITSHPQGLVNDDQIYRWLMNYVDEHMLDVQLFEYDPFGLTKWAKQLEINVDWQFMPVKQTTPYLMHPTKFLQTAFVENSITRLDDQVMEKALLNAVIKEDKIGIQVDKDKATLKLT</sequence>
<dbReference type="EMBL" id="UHIV01000007">
    <property type="protein sequence ID" value="SUP61412.1"/>
    <property type="molecule type" value="Genomic_DNA"/>
</dbReference>
<dbReference type="AlphaFoldDB" id="A0A380PA56"/>
<dbReference type="Proteomes" id="UP000254621">
    <property type="component" value="Unassembled WGS sequence"/>
</dbReference>
<evidence type="ECO:0000259" key="1">
    <source>
        <dbReference type="Pfam" id="PF20441"/>
    </source>
</evidence>
<name>A0A380PA56_WEIVI</name>
<organism evidence="2 3">
    <name type="scientific">Weissella viridescens</name>
    <name type="common">Lactobacillus viridescens</name>
    <dbReference type="NCBI Taxonomy" id="1629"/>
    <lineage>
        <taxon>Bacteria</taxon>
        <taxon>Bacillati</taxon>
        <taxon>Bacillota</taxon>
        <taxon>Bacilli</taxon>
        <taxon>Lactobacillales</taxon>
        <taxon>Lactobacillaceae</taxon>
        <taxon>Weissella</taxon>
    </lineage>
</organism>
<proteinExistence type="predicted"/>
<gene>
    <name evidence="2" type="ORF">NCTC13645_02568</name>
</gene>
<evidence type="ECO:0000313" key="3">
    <source>
        <dbReference type="Proteomes" id="UP000254621"/>
    </source>
</evidence>
<dbReference type="Pfam" id="PF20441">
    <property type="entry name" value="TerL_nuclease"/>
    <property type="match status" value="1"/>
</dbReference>
<dbReference type="InterPro" id="IPR046462">
    <property type="entry name" value="TerL_nuclease"/>
</dbReference>
<protein>
    <submittedName>
        <fullName evidence="2">Phage terminase-like protein, large subunit</fullName>
    </submittedName>
</protein>